<dbReference type="AlphaFoldDB" id="A0A5B7DFX6"/>
<comment type="caution">
    <text evidence="1">The sequence shown here is derived from an EMBL/GenBank/DDBJ whole genome shotgun (WGS) entry which is preliminary data.</text>
</comment>
<reference evidence="1 2" key="1">
    <citation type="submission" date="2019-05" db="EMBL/GenBank/DDBJ databases">
        <title>Another draft genome of Portunus trituberculatus and its Hox gene families provides insights of decapod evolution.</title>
        <authorList>
            <person name="Jeong J.-H."/>
            <person name="Song I."/>
            <person name="Kim S."/>
            <person name="Choi T."/>
            <person name="Kim D."/>
            <person name="Ryu S."/>
            <person name="Kim W."/>
        </authorList>
    </citation>
    <scope>NUCLEOTIDE SEQUENCE [LARGE SCALE GENOMIC DNA]</scope>
    <source>
        <tissue evidence="1">Muscle</tissue>
    </source>
</reference>
<dbReference type="Proteomes" id="UP000324222">
    <property type="component" value="Unassembled WGS sequence"/>
</dbReference>
<protein>
    <submittedName>
        <fullName evidence="1">Uncharacterized protein</fullName>
    </submittedName>
</protein>
<name>A0A5B7DFX6_PORTR</name>
<evidence type="ECO:0000313" key="2">
    <source>
        <dbReference type="Proteomes" id="UP000324222"/>
    </source>
</evidence>
<accession>A0A5B7DFX6</accession>
<gene>
    <name evidence="1" type="ORF">E2C01_012904</name>
</gene>
<sequence length="103" mass="11866">MEVARLEEVSYYYTFQRWTNVNITTRDVTRSNTSSGKEIRNMSSVTRLIPAAHRHRLITRRKSVIGPVTCKMDSLLCLTDKTAHGINSSTSFIQSLPDHQYYI</sequence>
<proteinExistence type="predicted"/>
<evidence type="ECO:0000313" key="1">
    <source>
        <dbReference type="EMBL" id="MPC19975.1"/>
    </source>
</evidence>
<dbReference type="EMBL" id="VSRR010000822">
    <property type="protein sequence ID" value="MPC19975.1"/>
    <property type="molecule type" value="Genomic_DNA"/>
</dbReference>
<keyword evidence="2" id="KW-1185">Reference proteome</keyword>
<organism evidence="1 2">
    <name type="scientific">Portunus trituberculatus</name>
    <name type="common">Swimming crab</name>
    <name type="synonym">Neptunus trituberculatus</name>
    <dbReference type="NCBI Taxonomy" id="210409"/>
    <lineage>
        <taxon>Eukaryota</taxon>
        <taxon>Metazoa</taxon>
        <taxon>Ecdysozoa</taxon>
        <taxon>Arthropoda</taxon>
        <taxon>Crustacea</taxon>
        <taxon>Multicrustacea</taxon>
        <taxon>Malacostraca</taxon>
        <taxon>Eumalacostraca</taxon>
        <taxon>Eucarida</taxon>
        <taxon>Decapoda</taxon>
        <taxon>Pleocyemata</taxon>
        <taxon>Brachyura</taxon>
        <taxon>Eubrachyura</taxon>
        <taxon>Portunoidea</taxon>
        <taxon>Portunidae</taxon>
        <taxon>Portuninae</taxon>
        <taxon>Portunus</taxon>
    </lineage>
</organism>